<dbReference type="InterPro" id="IPR029061">
    <property type="entry name" value="THDP-binding"/>
</dbReference>
<proteinExistence type="predicted"/>
<dbReference type="InterPro" id="IPR050722">
    <property type="entry name" value="Pyruvate:ferred/Flavod_OxRd"/>
</dbReference>
<evidence type="ECO:0000256" key="1">
    <source>
        <dbReference type="ARBA" id="ARBA00023002"/>
    </source>
</evidence>
<dbReference type="InterPro" id="IPR002869">
    <property type="entry name" value="Pyrv_flavodox_OxRed_cen"/>
</dbReference>
<evidence type="ECO:0000259" key="3">
    <source>
        <dbReference type="Pfam" id="PF01855"/>
    </source>
</evidence>
<dbReference type="AlphaFoldDB" id="A0A518BYN7"/>
<dbReference type="OrthoDB" id="9794954at2"/>
<dbReference type="Gene3D" id="3.40.50.920">
    <property type="match status" value="1"/>
</dbReference>
<dbReference type="GO" id="GO:0006979">
    <property type="term" value="P:response to oxidative stress"/>
    <property type="evidence" value="ECO:0007669"/>
    <property type="project" value="TreeGrafter"/>
</dbReference>
<dbReference type="Pfam" id="PF01558">
    <property type="entry name" value="POR"/>
    <property type="match status" value="1"/>
</dbReference>
<dbReference type="Proteomes" id="UP000320386">
    <property type="component" value="Chromosome"/>
</dbReference>
<dbReference type="GO" id="GO:0016903">
    <property type="term" value="F:oxidoreductase activity, acting on the aldehyde or oxo group of donors"/>
    <property type="evidence" value="ECO:0007669"/>
    <property type="project" value="InterPro"/>
</dbReference>
<dbReference type="InterPro" id="IPR019752">
    <property type="entry name" value="Pyrv/ketoisovalerate_OxRed_cat"/>
</dbReference>
<sequence>MSSGDGVSVAQKPAKRLTSAVIRFAGDSGDGMQMAGTQFTDTSALFGNDVATLPDFPAEIRAPAGTVAGVSGFQINFASEDIHTPGDRVNALIAMNPAALKAHIVDVEPGGLVIVNETEFTKVNLKKAKYAEGYNPLDDEVLNSSYQLLRVPISRLNSEALAETGLGAKDAGRCRNMYALGIVYWLYGRPLETTVTFIENYFTKKKKRPEVAEANIKALKAGYYFGETAEIFSTRYAIDKAEIAPGVYRKVTGNDALAMGLIAASELSGKDLVYCSYPITPASTILHALSAQKQFGVKTFQAEDEIAACCAAIGASYAGQIGVTGTSGPGLALKGEAMGLAVITELPLIVVNVQRGGPSTGLPTKTEQADLLQAMYGRNSDSPVVVLAPSSPGDCFEIGIEAARIAMQHMTPVVILTDGYLANGAEPWAIPDVEKLEPIELPEAGDASSFEPYARDEKGVRPWASPGMAGFEHRIGGLEKEHVTGNVSYDPENHQLMTLLRQQKIDKVAEQVPAIEPYGDADAELLVLGWGGPCGSIYTAVERARERGLKVAGAHLRYLNPMPMNLGEVLKRFPRVLIPEINMGQLRSMLRAKFLVDARGLNKVQGRPFLVEEISMAIDRMLDGTWGDAEALMPRNGELVLPRPWTN</sequence>
<dbReference type="RefSeq" id="WP_145446270.1">
    <property type="nucleotide sequence ID" value="NZ_CP036280.1"/>
</dbReference>
<gene>
    <name evidence="4" type="primary">korA</name>
    <name evidence="4" type="ORF">Pan265_19510</name>
</gene>
<dbReference type="PANTHER" id="PTHR32154:SF20">
    <property type="entry name" value="2-OXOGLUTARATE OXIDOREDUCTASE SUBUNIT KORA"/>
    <property type="match status" value="1"/>
</dbReference>
<dbReference type="SUPFAM" id="SSF52922">
    <property type="entry name" value="TK C-terminal domain-like"/>
    <property type="match status" value="1"/>
</dbReference>
<evidence type="ECO:0000313" key="4">
    <source>
        <dbReference type="EMBL" id="QDU72089.1"/>
    </source>
</evidence>
<dbReference type="InterPro" id="IPR002880">
    <property type="entry name" value="Pyrv_Fd/Flavodoxin_OxRdtase_N"/>
</dbReference>
<reference evidence="4 5" key="1">
    <citation type="submission" date="2019-02" db="EMBL/GenBank/DDBJ databases">
        <title>Deep-cultivation of Planctomycetes and their phenomic and genomic characterization uncovers novel biology.</title>
        <authorList>
            <person name="Wiegand S."/>
            <person name="Jogler M."/>
            <person name="Boedeker C."/>
            <person name="Pinto D."/>
            <person name="Vollmers J."/>
            <person name="Rivas-Marin E."/>
            <person name="Kohn T."/>
            <person name="Peeters S.H."/>
            <person name="Heuer A."/>
            <person name="Rast P."/>
            <person name="Oberbeckmann S."/>
            <person name="Bunk B."/>
            <person name="Jeske O."/>
            <person name="Meyerdierks A."/>
            <person name="Storesund J.E."/>
            <person name="Kallscheuer N."/>
            <person name="Luecker S."/>
            <person name="Lage O.M."/>
            <person name="Pohl T."/>
            <person name="Merkel B.J."/>
            <person name="Hornburger P."/>
            <person name="Mueller R.-W."/>
            <person name="Bruemmer F."/>
            <person name="Labrenz M."/>
            <person name="Spormann A.M."/>
            <person name="Op den Camp H."/>
            <person name="Overmann J."/>
            <person name="Amann R."/>
            <person name="Jetten M.S.M."/>
            <person name="Mascher T."/>
            <person name="Medema M.H."/>
            <person name="Devos D.P."/>
            <person name="Kaster A.-K."/>
            <person name="Ovreas L."/>
            <person name="Rohde M."/>
            <person name="Galperin M.Y."/>
            <person name="Jogler C."/>
        </authorList>
    </citation>
    <scope>NUCLEOTIDE SEQUENCE [LARGE SCALE GENOMIC DNA]</scope>
    <source>
        <strain evidence="4 5">Pan265</strain>
    </source>
</reference>
<dbReference type="EC" id="1.2.-.-" evidence="4"/>
<name>A0A518BYN7_9BACT</name>
<accession>A0A518BYN7</accession>
<feature type="domain" description="Pyruvate/ketoisovalerate oxidoreductase catalytic" evidence="2">
    <location>
        <begin position="29"/>
        <end position="223"/>
    </location>
</feature>
<dbReference type="InterPro" id="IPR022367">
    <property type="entry name" value="2-oxoacid/accept_OxRdtase_asu"/>
</dbReference>
<dbReference type="SUPFAM" id="SSF53323">
    <property type="entry name" value="Pyruvate-ferredoxin oxidoreductase, PFOR, domain III"/>
    <property type="match status" value="1"/>
</dbReference>
<feature type="domain" description="Pyruvate flavodoxin/ferredoxin oxidoreductase pyrimidine binding" evidence="3">
    <location>
        <begin position="273"/>
        <end position="482"/>
    </location>
</feature>
<dbReference type="Gene3D" id="3.40.920.10">
    <property type="entry name" value="Pyruvate-ferredoxin oxidoreductase, PFOR, domain III"/>
    <property type="match status" value="1"/>
</dbReference>
<protein>
    <submittedName>
        <fullName evidence="4">2-oxoglutarate oxidoreductase subunit KorA</fullName>
        <ecNumber evidence="4">1.2.-.-</ecNumber>
    </submittedName>
</protein>
<dbReference type="CDD" id="cd07034">
    <property type="entry name" value="TPP_PYR_PFOR_IOR-alpha_like"/>
    <property type="match status" value="1"/>
</dbReference>
<dbReference type="InterPro" id="IPR009014">
    <property type="entry name" value="Transketo_C/PFOR_II"/>
</dbReference>
<dbReference type="Gene3D" id="3.40.50.970">
    <property type="match status" value="1"/>
</dbReference>
<evidence type="ECO:0000259" key="2">
    <source>
        <dbReference type="Pfam" id="PF01558"/>
    </source>
</evidence>
<dbReference type="EMBL" id="CP036280">
    <property type="protein sequence ID" value="QDU72089.1"/>
    <property type="molecule type" value="Genomic_DNA"/>
</dbReference>
<dbReference type="NCBIfam" id="TIGR03710">
    <property type="entry name" value="OAFO_sf"/>
    <property type="match status" value="1"/>
</dbReference>
<dbReference type="PANTHER" id="PTHR32154">
    <property type="entry name" value="PYRUVATE-FLAVODOXIN OXIDOREDUCTASE-RELATED"/>
    <property type="match status" value="1"/>
</dbReference>
<keyword evidence="5" id="KW-1185">Reference proteome</keyword>
<dbReference type="Pfam" id="PF01855">
    <property type="entry name" value="POR_N"/>
    <property type="match status" value="1"/>
</dbReference>
<dbReference type="FunFam" id="3.40.50.970:FF:000022">
    <property type="entry name" value="2-oxoglutarate ferredoxin oxidoreductase alpha subunit"/>
    <property type="match status" value="1"/>
</dbReference>
<organism evidence="4 5">
    <name type="scientific">Mucisphaera calidilacus</name>
    <dbReference type="NCBI Taxonomy" id="2527982"/>
    <lineage>
        <taxon>Bacteria</taxon>
        <taxon>Pseudomonadati</taxon>
        <taxon>Planctomycetota</taxon>
        <taxon>Phycisphaerae</taxon>
        <taxon>Phycisphaerales</taxon>
        <taxon>Phycisphaeraceae</taxon>
        <taxon>Mucisphaera</taxon>
    </lineage>
</organism>
<dbReference type="SUPFAM" id="SSF52518">
    <property type="entry name" value="Thiamin diphosphate-binding fold (THDP-binding)"/>
    <property type="match status" value="1"/>
</dbReference>
<evidence type="ECO:0000313" key="5">
    <source>
        <dbReference type="Proteomes" id="UP000320386"/>
    </source>
</evidence>
<keyword evidence="1 4" id="KW-0560">Oxidoreductase</keyword>
<dbReference type="KEGG" id="mcad:Pan265_19510"/>